<sequence>MAPFHDMPRNFVIWRILRSAADRYNIFQYLPFPTTHPPTRWTDYLKAADSRWMQAAPNCNWRSLDEDYGSITLQIKQLSTPVSIHLPTLGVRPSAFPRHSAFGGKPVNAEGARLWLKACKCVVACLHVYREGLALGVGFSKRMRIISVNEPSLSPKLNGIKSNHFTVVTDKITLCTSEVAILKDHLQHSDLETDDVETDDQTSNMDDDMLTQSDLDENGDPKSPSSKKGKTGSSSRDGKGGTKPRRARTAFTYEQLVSLENKFKTTRYLSVCERLNLALSLSLTETQDGPSARAPPIPPLDWAALDASGDVFEKCSLLTAALTQLGFYVLLLLGYLNQLLFPPNVATEKNREKDRTTRTLSFEFRSSPAGFSVCVYPSPVACVTSRGRDANGLLEFDGAPQRHATGVIVLEQCKSLRLRFHQRCAMRGEKSNWRDASLVALLRTRVSRWLLAAAGGGAGCGRAPCRRARVETKDGRIAGQRPAKRNVNPEIGRGFISHHCRTAQPTPLGLRRANVGNRIRSCRATCVVGMGRTLVLPSGSGTRPVKGYAPLYNPFDQFFSRYVYRRVGHCFNRPVCSMPHSEITLKERATEDYNWTFSPYKYEQTGSQSMSRNSAAALNHVVGKAARSTSKLWTGRTLRCVNLGSYNYLGYRAAAAGVAAAARQHGLARCSPRARAGRQPAAPPARGGAGRLPGGRELVSDVHPRRLGNVAHHRLQGRVKPSGGIISLIATTSVPGFGPSASASDLDHITRAPYAICEASLNECNSIVLVISDSLTLAVLLVECAGRCRRVLCCWLQSRSRHGPMRHALAACPCRRAECKGGIEDVVGLAILLSDRLLRFKDSIISEIKWLTFLVPVSLAVREIGARTADRRAMTPSAGSRAVRRYLKPSTMKTTQPSVEVFTQ</sequence>
<accession>A0ACC0JDA5</accession>
<evidence type="ECO:0000313" key="2">
    <source>
        <dbReference type="Proteomes" id="UP001064048"/>
    </source>
</evidence>
<dbReference type="EMBL" id="CM046110">
    <property type="protein sequence ID" value="KAI8422121.1"/>
    <property type="molecule type" value="Genomic_DNA"/>
</dbReference>
<gene>
    <name evidence="1" type="ORF">MSG28_006042</name>
</gene>
<dbReference type="Proteomes" id="UP001064048">
    <property type="component" value="Chromosome 10"/>
</dbReference>
<comment type="caution">
    <text evidence="1">The sequence shown here is derived from an EMBL/GenBank/DDBJ whole genome shotgun (WGS) entry which is preliminary data.</text>
</comment>
<evidence type="ECO:0000313" key="1">
    <source>
        <dbReference type="EMBL" id="KAI8422121.1"/>
    </source>
</evidence>
<reference evidence="1 2" key="1">
    <citation type="journal article" date="2022" name="Genome Biol. Evol.">
        <title>The Spruce Budworm Genome: Reconstructing the Evolutionary History of Antifreeze Proteins.</title>
        <authorList>
            <person name="Beliveau C."/>
            <person name="Gagne P."/>
            <person name="Picq S."/>
            <person name="Vernygora O."/>
            <person name="Keeling C.I."/>
            <person name="Pinkney K."/>
            <person name="Doucet D."/>
            <person name="Wen F."/>
            <person name="Johnston J.S."/>
            <person name="Maaroufi H."/>
            <person name="Boyle B."/>
            <person name="Laroche J."/>
            <person name="Dewar K."/>
            <person name="Juretic N."/>
            <person name="Blackburn G."/>
            <person name="Nisole A."/>
            <person name="Brunet B."/>
            <person name="Brandao M."/>
            <person name="Lumley L."/>
            <person name="Duan J."/>
            <person name="Quan G."/>
            <person name="Lucarotti C.J."/>
            <person name="Roe A.D."/>
            <person name="Sperling F.A.H."/>
            <person name="Levesque R.C."/>
            <person name="Cusson M."/>
        </authorList>
    </citation>
    <scope>NUCLEOTIDE SEQUENCE [LARGE SCALE GENOMIC DNA]</scope>
    <source>
        <strain evidence="1">Glfc:IPQL:Cfum</strain>
    </source>
</reference>
<organism evidence="1 2">
    <name type="scientific">Choristoneura fumiferana</name>
    <name type="common">Spruce budworm moth</name>
    <name type="synonym">Archips fumiferana</name>
    <dbReference type="NCBI Taxonomy" id="7141"/>
    <lineage>
        <taxon>Eukaryota</taxon>
        <taxon>Metazoa</taxon>
        <taxon>Ecdysozoa</taxon>
        <taxon>Arthropoda</taxon>
        <taxon>Hexapoda</taxon>
        <taxon>Insecta</taxon>
        <taxon>Pterygota</taxon>
        <taxon>Neoptera</taxon>
        <taxon>Endopterygota</taxon>
        <taxon>Lepidoptera</taxon>
        <taxon>Glossata</taxon>
        <taxon>Ditrysia</taxon>
        <taxon>Tortricoidea</taxon>
        <taxon>Tortricidae</taxon>
        <taxon>Tortricinae</taxon>
        <taxon>Choristoneura</taxon>
    </lineage>
</organism>
<protein>
    <submittedName>
        <fullName evidence="1">Uncharacterized protein</fullName>
    </submittedName>
</protein>
<keyword evidence="2" id="KW-1185">Reference proteome</keyword>
<name>A0ACC0JDA5_CHOFU</name>
<proteinExistence type="predicted"/>